<dbReference type="GO" id="GO:0005886">
    <property type="term" value="C:plasma membrane"/>
    <property type="evidence" value="ECO:0007669"/>
    <property type="project" value="UniProtKB-SubCell"/>
</dbReference>
<dbReference type="InterPro" id="IPR050833">
    <property type="entry name" value="Poly_Biosynth_Transport"/>
</dbReference>
<evidence type="ECO:0000313" key="7">
    <source>
        <dbReference type="EMBL" id="RUO76950.1"/>
    </source>
</evidence>
<feature type="transmembrane region" description="Helical" evidence="6">
    <location>
        <begin position="107"/>
        <end position="125"/>
    </location>
</feature>
<dbReference type="EMBL" id="PIQF01000001">
    <property type="protein sequence ID" value="RUO76950.1"/>
    <property type="molecule type" value="Genomic_DNA"/>
</dbReference>
<comment type="caution">
    <text evidence="7">The sequence shown here is derived from an EMBL/GenBank/DDBJ whole genome shotgun (WGS) entry which is preliminary data.</text>
</comment>
<sequence length="442" mass="47943">MKNFILSRLQLLKADESFRGQLLKGGLGVGFLKLCALPLTLLTSIILARGLGPEGLGQYAFVMAVINVLVLPIGPGLGQLLTREVSKLQYSSQWAVLRGLIRRAHQWALIGSIVLMLFIAAWVYLKPSQGTEESGGLLLIGSLLLPLLALNFLRTSILRGLRHVISAQLPDLVVRTCLHFIIAIVLLMIGVLTPTTAIVSQICSVLLAFIIGTWLLRRVRPKELKNEAPRYQTRIWLKSLPPFVMLAIVATLNGEIGILALGLLGMDEAAGAFRVAQSGALLVVLSLTIINLVIGPHITRAHQADDWERLQKLSKKSARMALAISLPLALPMIFFSGPLINLIFGAEYESIAKWPLAILAVGQLINVGFGSVGLFLTMSGHEKDTLIGQVIALLVSVTMTITLIPSMGAVGAALAVSIGLVTWNVSLAFYFVKRFRFRPSIF</sequence>
<feature type="transmembrane region" description="Helical" evidence="6">
    <location>
        <begin position="243"/>
        <end position="266"/>
    </location>
</feature>
<accession>A0A432ZGK3</accession>
<evidence type="ECO:0000256" key="5">
    <source>
        <dbReference type="ARBA" id="ARBA00023136"/>
    </source>
</evidence>
<keyword evidence="3 6" id="KW-0812">Transmembrane</keyword>
<evidence type="ECO:0000256" key="6">
    <source>
        <dbReference type="SAM" id="Phobius"/>
    </source>
</evidence>
<name>A0A432ZGK3_9GAMM</name>
<feature type="transmembrane region" description="Helical" evidence="6">
    <location>
        <begin position="356"/>
        <end position="378"/>
    </location>
</feature>
<dbReference type="PANTHER" id="PTHR30250:SF11">
    <property type="entry name" value="O-ANTIGEN TRANSPORTER-RELATED"/>
    <property type="match status" value="1"/>
</dbReference>
<feature type="transmembrane region" description="Helical" evidence="6">
    <location>
        <begin position="21"/>
        <end position="47"/>
    </location>
</feature>
<organism evidence="7 8">
    <name type="scientific">Idiomarina seosinensis</name>
    <dbReference type="NCBI Taxonomy" id="281739"/>
    <lineage>
        <taxon>Bacteria</taxon>
        <taxon>Pseudomonadati</taxon>
        <taxon>Pseudomonadota</taxon>
        <taxon>Gammaproteobacteria</taxon>
        <taxon>Alteromonadales</taxon>
        <taxon>Idiomarinaceae</taxon>
        <taxon>Idiomarina</taxon>
    </lineage>
</organism>
<feature type="transmembrane region" description="Helical" evidence="6">
    <location>
        <begin position="173"/>
        <end position="192"/>
    </location>
</feature>
<dbReference type="PANTHER" id="PTHR30250">
    <property type="entry name" value="PST FAMILY PREDICTED COLANIC ACID TRANSPORTER"/>
    <property type="match status" value="1"/>
</dbReference>
<gene>
    <name evidence="7" type="ORF">CWI81_00115</name>
</gene>
<feature type="transmembrane region" description="Helical" evidence="6">
    <location>
        <begin position="410"/>
        <end position="432"/>
    </location>
</feature>
<keyword evidence="5 6" id="KW-0472">Membrane</keyword>
<feature type="transmembrane region" description="Helical" evidence="6">
    <location>
        <begin position="278"/>
        <end position="299"/>
    </location>
</feature>
<evidence type="ECO:0000313" key="8">
    <source>
        <dbReference type="Proteomes" id="UP000287908"/>
    </source>
</evidence>
<dbReference type="RefSeq" id="WP_126783220.1">
    <property type="nucleotide sequence ID" value="NZ_PIQF01000001.1"/>
</dbReference>
<feature type="transmembrane region" description="Helical" evidence="6">
    <location>
        <begin position="385"/>
        <end position="404"/>
    </location>
</feature>
<comment type="subcellular location">
    <subcellularLocation>
        <location evidence="1">Cell membrane</location>
        <topology evidence="1">Multi-pass membrane protein</topology>
    </subcellularLocation>
</comment>
<dbReference type="InterPro" id="IPR002797">
    <property type="entry name" value="Polysacc_synth"/>
</dbReference>
<evidence type="ECO:0000256" key="1">
    <source>
        <dbReference type="ARBA" id="ARBA00004651"/>
    </source>
</evidence>
<dbReference type="Pfam" id="PF01943">
    <property type="entry name" value="Polysacc_synt"/>
    <property type="match status" value="1"/>
</dbReference>
<dbReference type="AlphaFoldDB" id="A0A432ZGK3"/>
<feature type="transmembrane region" description="Helical" evidence="6">
    <location>
        <begin position="137"/>
        <end position="153"/>
    </location>
</feature>
<feature type="transmembrane region" description="Helical" evidence="6">
    <location>
        <begin position="320"/>
        <end position="344"/>
    </location>
</feature>
<evidence type="ECO:0000256" key="4">
    <source>
        <dbReference type="ARBA" id="ARBA00022989"/>
    </source>
</evidence>
<keyword evidence="2" id="KW-1003">Cell membrane</keyword>
<proteinExistence type="predicted"/>
<keyword evidence="8" id="KW-1185">Reference proteome</keyword>
<reference evidence="7 8" key="1">
    <citation type="journal article" date="2011" name="Front. Microbiol.">
        <title>Genomic signatures of strain selection and enhancement in Bacillus atrophaeus var. globigii, a historical biowarfare simulant.</title>
        <authorList>
            <person name="Gibbons H.S."/>
            <person name="Broomall S.M."/>
            <person name="McNew L.A."/>
            <person name="Daligault H."/>
            <person name="Chapman C."/>
            <person name="Bruce D."/>
            <person name="Karavis M."/>
            <person name="Krepps M."/>
            <person name="McGregor P.A."/>
            <person name="Hong C."/>
            <person name="Park K.H."/>
            <person name="Akmal A."/>
            <person name="Feldman A."/>
            <person name="Lin J.S."/>
            <person name="Chang W.E."/>
            <person name="Higgs B.W."/>
            <person name="Demirev P."/>
            <person name="Lindquist J."/>
            <person name="Liem A."/>
            <person name="Fochler E."/>
            <person name="Read T.D."/>
            <person name="Tapia R."/>
            <person name="Johnson S."/>
            <person name="Bishop-Lilly K.A."/>
            <person name="Detter C."/>
            <person name="Han C."/>
            <person name="Sozhamannan S."/>
            <person name="Rosenzweig C.N."/>
            <person name="Skowronski E.W."/>
        </authorList>
    </citation>
    <scope>NUCLEOTIDE SEQUENCE [LARGE SCALE GENOMIC DNA]</scope>
    <source>
        <strain evidence="7 8">CL-SP19</strain>
    </source>
</reference>
<evidence type="ECO:0000256" key="2">
    <source>
        <dbReference type="ARBA" id="ARBA00022475"/>
    </source>
</evidence>
<dbReference type="OrthoDB" id="5785171at2"/>
<keyword evidence="4 6" id="KW-1133">Transmembrane helix</keyword>
<feature type="transmembrane region" description="Helical" evidence="6">
    <location>
        <begin position="198"/>
        <end position="216"/>
    </location>
</feature>
<protein>
    <submittedName>
        <fullName evidence="7">Flippase</fullName>
    </submittedName>
</protein>
<feature type="transmembrane region" description="Helical" evidence="6">
    <location>
        <begin position="59"/>
        <end position="81"/>
    </location>
</feature>
<dbReference type="Proteomes" id="UP000287908">
    <property type="component" value="Unassembled WGS sequence"/>
</dbReference>
<evidence type="ECO:0000256" key="3">
    <source>
        <dbReference type="ARBA" id="ARBA00022692"/>
    </source>
</evidence>